<dbReference type="GO" id="GO:0003824">
    <property type="term" value="F:catalytic activity"/>
    <property type="evidence" value="ECO:0007669"/>
    <property type="project" value="InterPro"/>
</dbReference>
<dbReference type="InterPro" id="IPR029058">
    <property type="entry name" value="AB_hydrolase_fold"/>
</dbReference>
<feature type="domain" description="Carrier" evidence="6">
    <location>
        <begin position="2648"/>
        <end position="2723"/>
    </location>
</feature>
<evidence type="ECO:0000256" key="4">
    <source>
        <dbReference type="ARBA" id="ARBA00022553"/>
    </source>
</evidence>
<reference evidence="7 9" key="1">
    <citation type="submission" date="2019-12" db="EMBL/GenBank/DDBJ databases">
        <title>Whole genome shotgun sequence of Streptomyces libani subsp. libani NBRC 13452.</title>
        <authorList>
            <person name="Ichikawa N."/>
            <person name="Kimura A."/>
            <person name="Kitahashi Y."/>
            <person name="Komaki H."/>
            <person name="Tamura T."/>
        </authorList>
    </citation>
    <scope>NUCLEOTIDE SEQUENCE [LARGE SCALE GENOMIC DNA]</scope>
    <source>
        <strain evidence="7 9">NBRC 13452</strain>
    </source>
</reference>
<dbReference type="InterPro" id="IPR020806">
    <property type="entry name" value="PKS_PP-bd"/>
</dbReference>
<evidence type="ECO:0000259" key="6">
    <source>
        <dbReference type="PROSITE" id="PS50075"/>
    </source>
</evidence>
<dbReference type="InterPro" id="IPR042099">
    <property type="entry name" value="ANL_N_sf"/>
</dbReference>
<dbReference type="GO" id="GO:0008610">
    <property type="term" value="P:lipid biosynthetic process"/>
    <property type="evidence" value="ECO:0007669"/>
    <property type="project" value="UniProtKB-ARBA"/>
</dbReference>
<dbReference type="PANTHER" id="PTHR45527:SF1">
    <property type="entry name" value="FATTY ACID SYNTHASE"/>
    <property type="match status" value="1"/>
</dbReference>
<dbReference type="FunFam" id="1.10.1200.10:FF:000005">
    <property type="entry name" value="Nonribosomal peptide synthetase 1"/>
    <property type="match status" value="1"/>
</dbReference>
<evidence type="ECO:0000256" key="1">
    <source>
        <dbReference type="ARBA" id="ARBA00001957"/>
    </source>
</evidence>
<dbReference type="SUPFAM" id="SSF52777">
    <property type="entry name" value="CoA-dependent acyltransferases"/>
    <property type="match status" value="4"/>
</dbReference>
<proteinExistence type="inferred from homology"/>
<dbReference type="Pfam" id="PF00668">
    <property type="entry name" value="Condensation"/>
    <property type="match status" value="2"/>
</dbReference>
<feature type="region of interest" description="Disordered" evidence="5">
    <location>
        <begin position="2628"/>
        <end position="2652"/>
    </location>
</feature>
<dbReference type="PANTHER" id="PTHR45527">
    <property type="entry name" value="NONRIBOSOMAL PEPTIDE SYNTHETASE"/>
    <property type="match status" value="1"/>
</dbReference>
<dbReference type="InterPro" id="IPR020845">
    <property type="entry name" value="AMP-binding_CS"/>
</dbReference>
<dbReference type="GO" id="GO:0005829">
    <property type="term" value="C:cytosol"/>
    <property type="evidence" value="ECO:0007669"/>
    <property type="project" value="TreeGrafter"/>
</dbReference>
<dbReference type="FunFam" id="3.40.50.12780:FF:000012">
    <property type="entry name" value="Non-ribosomal peptide synthetase"/>
    <property type="match status" value="1"/>
</dbReference>
<dbReference type="FunFam" id="3.40.50.980:FF:000001">
    <property type="entry name" value="Non-ribosomal peptide synthetase"/>
    <property type="match status" value="3"/>
</dbReference>
<evidence type="ECO:0000313" key="7">
    <source>
        <dbReference type="EMBL" id="GFE23045.1"/>
    </source>
</evidence>
<dbReference type="FunFam" id="3.30.300.30:FF:000010">
    <property type="entry name" value="Enterobactin synthetase component F"/>
    <property type="match status" value="3"/>
</dbReference>
<feature type="domain" description="Carrier" evidence="6">
    <location>
        <begin position="532"/>
        <end position="607"/>
    </location>
</feature>
<dbReference type="Gene3D" id="3.30.300.30">
    <property type="match status" value="3"/>
</dbReference>
<gene>
    <name evidence="7" type="ORF">Sliba_34980</name>
    <name evidence="8" type="ORF">STRLI_003486</name>
</gene>
<evidence type="ECO:0000313" key="10">
    <source>
        <dbReference type="Proteomes" id="UP001210609"/>
    </source>
</evidence>
<dbReference type="NCBIfam" id="TIGR01733">
    <property type="entry name" value="AA-adenyl-dom"/>
    <property type="match status" value="3"/>
</dbReference>
<dbReference type="GO" id="GO:0043041">
    <property type="term" value="P:amino acid activation for nonribosomal peptide biosynthetic process"/>
    <property type="evidence" value="ECO:0007669"/>
    <property type="project" value="TreeGrafter"/>
</dbReference>
<dbReference type="InterPro" id="IPR036736">
    <property type="entry name" value="ACP-like_sf"/>
</dbReference>
<dbReference type="Gene3D" id="3.30.559.10">
    <property type="entry name" value="Chloramphenicol acetyltransferase-like domain"/>
    <property type="match status" value="2"/>
</dbReference>
<dbReference type="CDD" id="cd05930">
    <property type="entry name" value="A_NRPS"/>
    <property type="match status" value="2"/>
</dbReference>
<dbReference type="Proteomes" id="UP000429552">
    <property type="component" value="Unassembled WGS sequence"/>
</dbReference>
<keyword evidence="10" id="KW-1185">Reference proteome</keyword>
<organism evidence="7 9">
    <name type="scientific">Streptomyces nigrescens</name>
    <dbReference type="NCBI Taxonomy" id="1920"/>
    <lineage>
        <taxon>Bacteria</taxon>
        <taxon>Bacillati</taxon>
        <taxon>Actinomycetota</taxon>
        <taxon>Actinomycetes</taxon>
        <taxon>Kitasatosporales</taxon>
        <taxon>Streptomycetaceae</taxon>
        <taxon>Streptomyces</taxon>
    </lineage>
</organism>
<dbReference type="FunFam" id="1.10.1200.10:FF:000016">
    <property type="entry name" value="Non-ribosomal peptide synthase"/>
    <property type="match status" value="2"/>
</dbReference>
<dbReference type="Pfam" id="PF13193">
    <property type="entry name" value="AMP-binding_C"/>
    <property type="match status" value="3"/>
</dbReference>
<dbReference type="InterPro" id="IPR000873">
    <property type="entry name" value="AMP-dep_synth/lig_dom"/>
</dbReference>
<dbReference type="PROSITE" id="PS00012">
    <property type="entry name" value="PHOSPHOPANTETHEINE"/>
    <property type="match status" value="3"/>
</dbReference>
<dbReference type="NCBIfam" id="NF003417">
    <property type="entry name" value="PRK04813.1"/>
    <property type="match status" value="3"/>
</dbReference>
<evidence type="ECO:0000313" key="8">
    <source>
        <dbReference type="EMBL" id="WAT97538.1"/>
    </source>
</evidence>
<dbReference type="Gene3D" id="3.40.50.12780">
    <property type="entry name" value="N-terminal domain of ligase-like"/>
    <property type="match status" value="1"/>
</dbReference>
<dbReference type="Proteomes" id="UP001210609">
    <property type="component" value="Chromosome"/>
</dbReference>
<evidence type="ECO:0000256" key="3">
    <source>
        <dbReference type="ARBA" id="ARBA00022450"/>
    </source>
</evidence>
<dbReference type="PROSITE" id="PS50075">
    <property type="entry name" value="CARRIER"/>
    <property type="match status" value="3"/>
</dbReference>
<comment type="cofactor">
    <cofactor evidence="1">
        <name>pantetheine 4'-phosphate</name>
        <dbReference type="ChEBI" id="CHEBI:47942"/>
    </cofactor>
</comment>
<keyword evidence="4" id="KW-0597">Phosphoprotein</keyword>
<name>A0A640TM38_STRNI</name>
<dbReference type="InterPro" id="IPR023213">
    <property type="entry name" value="CAT-like_dom_sf"/>
</dbReference>
<dbReference type="Pfam" id="PF00501">
    <property type="entry name" value="AMP-binding"/>
    <property type="match status" value="3"/>
</dbReference>
<sequence length="2737" mass="294440">MSGPKAQAQWQGNERPFAALTLPELFEDQVRRTPDAPALGCGDEQLTYRELNARANRLARLLTERGVGPERIVAVLVPRSLELVVSLLAVAKTGAAYLPMDTDYPVDRVAFMLSDARPACLLTTAGAAEAAEAAEGFDGRAVLLDDPAVMQALSRAGETDLGDGERISPLRPAHPAYVIYTSGSTGVPKAVVIEHRALADYLGWSRQTYPSARGTSLWHSSVSFDMTVTSLWVPLVSGGRVLAGPLEEDAFGGAPECTFLKATPSHLPLLDVLPAGFSPTEELMLGGEALIGSVLDEWRRRHPAATVLNVYGPTEVTVNAAEFRLEPGEPTPDGVLPLGRLMDNARGYVLDAALQPVGEGVAGELYIAGPGLARGYLGRAGLTSERFVADPYGAPGSRMYRTGDLARWRPDGQLEFLGRTDHQVKVRGHRVELGEIEAVLMRHPLVSRTVVLVREDREGDQRIVAYVTGTGGSEAPEPAVLRELVGESLPEYMVPSAVVVLEQWPLTPNGKVDRAQLPAPDYASQAGSGGRAPRNATEESLTGLFADVLGLPAVTIDDSFFHLGGHSLLATRLISRIRTTLHAEIPLRALFEYPTVAELAPQLAGAPSTRSPLAPATARPAHLPLSPAQRRLWFAYQLEGPSPTYNIPHALRLTGPLDHPALAAALADLAERHEPLRTRIAEHDGEPHQTVLPAGQARPGLPLLDTSEEQLPHELAEQAAHAFDLTRENPFRAALFRLGEHEHVLLLLTHHIASDGWSTAPLLKDLGAAYTARHQGAAPTWRPLAVQYADYTLWQREILGSEGDPESLISGQLDYWRGQLTGLPELLELPLDRPRPAVASHRGASVRFALDAELHQGVARLARQCDVTVFMVFQAAVAALLSRLGAGTDIPVGTAVAGRTDDALDELVGFFVNTLVLRTDVSGDPSFRELLARVRDTDLAAYAHQDVPFERVVEAVNPARTLSHTPLFQTMLTSQNIPDHGPATAGLDAVPEEVPRRTARFDLSFHTWERQAADGAWAGVDGLLEYATDLFDEGTAEALVARLVRLLGAAVDGPDLPVGELELLTSGERDRLLHEWQGEPRELSGRTVPELFEERAARLPEATAVVHEGSALTYRELNERANRLARVLAARGVGPESYVAVAMQRSVDLVVALMAVLKAGGAYLPLDPSYPAERLGFMLEDVAPVLVLTGRGVIEEVPAPCPLLRLDEPGTAAEVAAQSAADLTDADRNGALSLDNAAFVIFTSGSTGRPKGVTVQHRSLDGYLSWTRSAYPGVAGTALVHSPVAFDLTATGLFAPLTSGGCVQLIELDASSAAAEGQRSPSFVKATPSHLPLLIELPDAFSPDEQLVLGGESLMGEVLDEWRGRHPGATVINEYGPTETTVGCSEYRIEPGDSVPAGVVTIGRPVWNTQMFVLDARLQPVPVGSPGELYIAGDLVTRGYHRRPDLTSTRFVANPFGPPGSRMYRSGDLGRWRADGQLEFIARVDDQVKLRGFRIELGEIEGVLGAHPELAQAAVIVREDRPGDKRLVGYAVPAPGCSPDPAELRRYAAGQLPDYMVPVAFVLLDELPLTVNRKLDRRALPVPDYGSARAPGRGPRTAHEEILSGAFAEVLGLPRVGVDDSFFDLGGHSLLATRLIAGLRGTLGVELSIRAVFETPTVAGLAARLDEAERARPALVAAHRPERVPLSFAQRRLWFIHRLQGSSVTYNIPTWIRLTGPLDHDALRAAVADVVERHEVLRTVYPEEAGEPYQQVLPAGELTPDVTFVPVAGEAELTEALAQAALHPFGLVGELPLQVRVFSLNEREHVLAVVMHHIASDGWSMAPLARDLSEAYGARLAGERPSRGALPVQYADYALWQRELLGSEEAPGSVISQQLAFWERELAGAPELIQLPLDRPRPAVASHHGGSVQLELAPELHRQLVALAQSSGATLFMVLHAAIAALLSRLGAGTDIPVGTAVAGRTDQALDDLVGFFINTLVLRTDLSGDPTFRELLARARKTDLAAYAHQDVPFERVVEAVNPDRVLSHSPLVQVVTTLQSYQQGALDFPGTEATAPKVTNEIAKFDLIFFWEERQDADLVPDGIGLEVKYATDLFDHRTAVDVADRLLRVLRAAVADPDGTVGQIEILAPQERDRLLSGSNDTPRGEAGATLPALFEAQVAQAPDAPALVHGDRTYRYAEVAERVNRLARLLVQQGVGPERVVALALPKSADLIVAMLAVVTAGGAYLPVDPEYPAERIAYMLDDSRPTCLITLTDVALPETDCPRLLLDDPVVVADLNDAPTTPLDARAEPRHPAYVIYTSGSTGRPKGVEVTHAGVADLSAAARENYLLDGDSRVLQLSSPSFDASVIELVMALTTGAALVVPDGQPLAGEALAEVLRDARITHTLIPPATLATLPDGELPDLRTLVTGADAVSVELAGRWATRYRMINSYGPTESTVAATMSRPLTGEGVPPIGVPVPNTRVYVLDAGLRPVPAGIPGELYLAGHGLARGYRNRAALTAERFVANPYGAPGERMYRTGDLVRWRADGELEYVGRTDAQVKVRGFRIELGEIEAVLDAHPRVKQTVALVREDSPGDKRIVAYTELLPELSGPLPAEDLLEQISGSLPRHMVPSAVVVVEQWPLTPNGKVDRKALPAPGRPAPSDGHQAPRTPREETLCTLYAELLGLPEVGIHDSFFRLGGHSLLATRLISGVRAALGAEVTVRTIFENPTVAQLAQQLDGARKARPSLRSMRRRPS</sequence>
<dbReference type="GO" id="GO:0031177">
    <property type="term" value="F:phosphopantetheine binding"/>
    <property type="evidence" value="ECO:0007669"/>
    <property type="project" value="InterPro"/>
</dbReference>
<dbReference type="CDD" id="cd17652">
    <property type="entry name" value="A_NRPS_CmdD_like"/>
    <property type="match status" value="1"/>
</dbReference>
<dbReference type="GO" id="GO:0017000">
    <property type="term" value="P:antibiotic biosynthetic process"/>
    <property type="evidence" value="ECO:0007669"/>
    <property type="project" value="UniProtKB-ARBA"/>
</dbReference>
<accession>A0A640TM38</accession>
<dbReference type="GO" id="GO:0044550">
    <property type="term" value="P:secondary metabolite biosynthetic process"/>
    <property type="evidence" value="ECO:0007669"/>
    <property type="project" value="UniProtKB-ARBA"/>
</dbReference>
<comment type="similarity">
    <text evidence="2">Belongs to the ATP-dependent AMP-binding enzyme family.</text>
</comment>
<dbReference type="SMART" id="SM00823">
    <property type="entry name" value="PKS_PP"/>
    <property type="match status" value="3"/>
</dbReference>
<feature type="domain" description="Carrier" evidence="6">
    <location>
        <begin position="1594"/>
        <end position="1669"/>
    </location>
</feature>
<dbReference type="Gene3D" id="3.40.50.1820">
    <property type="entry name" value="alpha/beta hydrolase"/>
    <property type="match status" value="1"/>
</dbReference>
<reference evidence="8 10" key="2">
    <citation type="submission" date="2022-12" db="EMBL/GenBank/DDBJ databases">
        <authorList>
            <person name="Ruckert C."/>
            <person name="Busche T."/>
            <person name="Kalinowski J."/>
            <person name="Wittmann C."/>
        </authorList>
    </citation>
    <scope>NUCLEOTIDE SEQUENCE [LARGE SCALE GENOMIC DNA]</scope>
    <source>
        <strain evidence="8 10">DSM 40555</strain>
    </source>
</reference>
<dbReference type="Gene3D" id="1.10.1200.10">
    <property type="entry name" value="ACP-like"/>
    <property type="match status" value="2"/>
</dbReference>
<dbReference type="Gene3D" id="3.30.559.30">
    <property type="entry name" value="Nonribosomal peptide synthetase, condensation domain"/>
    <property type="match status" value="2"/>
</dbReference>
<dbReference type="RefSeq" id="WP_159487004.1">
    <property type="nucleotide sequence ID" value="NZ_BLIP01000001.1"/>
</dbReference>
<dbReference type="EMBL" id="CP114202">
    <property type="protein sequence ID" value="WAT97538.1"/>
    <property type="molecule type" value="Genomic_DNA"/>
</dbReference>
<dbReference type="SUPFAM" id="SSF56801">
    <property type="entry name" value="Acetyl-CoA synthetase-like"/>
    <property type="match status" value="3"/>
</dbReference>
<dbReference type="CDD" id="cd19540">
    <property type="entry name" value="LCL_NRPS-like"/>
    <property type="match status" value="2"/>
</dbReference>
<evidence type="ECO:0000256" key="5">
    <source>
        <dbReference type="SAM" id="MobiDB-lite"/>
    </source>
</evidence>
<dbReference type="Gene3D" id="2.30.38.10">
    <property type="entry name" value="Luciferase, Domain 3"/>
    <property type="match status" value="2"/>
</dbReference>
<dbReference type="PROSITE" id="PS00455">
    <property type="entry name" value="AMP_BINDING"/>
    <property type="match status" value="3"/>
</dbReference>
<dbReference type="GO" id="GO:0072330">
    <property type="term" value="P:monocarboxylic acid biosynthetic process"/>
    <property type="evidence" value="ECO:0007669"/>
    <property type="project" value="UniProtKB-ARBA"/>
</dbReference>
<dbReference type="InterPro" id="IPR025110">
    <property type="entry name" value="AMP-bd_C"/>
</dbReference>
<dbReference type="InterPro" id="IPR045851">
    <property type="entry name" value="AMP-bd_C_sf"/>
</dbReference>
<dbReference type="FunFam" id="2.30.38.10:FF:000001">
    <property type="entry name" value="Non-ribosomal peptide synthetase PvdI"/>
    <property type="match status" value="3"/>
</dbReference>
<protein>
    <submittedName>
        <fullName evidence="8">Amino acid adenylation domain-containing protein</fullName>
    </submittedName>
</protein>
<evidence type="ECO:0000256" key="2">
    <source>
        <dbReference type="ARBA" id="ARBA00006432"/>
    </source>
</evidence>
<keyword evidence="3" id="KW-0596">Phosphopantetheine</keyword>
<dbReference type="InterPro" id="IPR001242">
    <property type="entry name" value="Condensation_dom"/>
</dbReference>
<dbReference type="Pfam" id="PF00550">
    <property type="entry name" value="PP-binding"/>
    <property type="match status" value="3"/>
</dbReference>
<dbReference type="InterPro" id="IPR010071">
    <property type="entry name" value="AA_adenyl_dom"/>
</dbReference>
<feature type="region of interest" description="Disordered" evidence="5">
    <location>
        <begin position="515"/>
        <end position="536"/>
    </location>
</feature>
<dbReference type="InterPro" id="IPR006162">
    <property type="entry name" value="Ppantetheine_attach_site"/>
</dbReference>
<dbReference type="SUPFAM" id="SSF47336">
    <property type="entry name" value="ACP-like"/>
    <property type="match status" value="3"/>
</dbReference>
<dbReference type="InterPro" id="IPR009081">
    <property type="entry name" value="PP-bd_ACP"/>
</dbReference>
<dbReference type="EMBL" id="BLIP01000001">
    <property type="protein sequence ID" value="GFE23045.1"/>
    <property type="molecule type" value="Genomic_DNA"/>
</dbReference>
<dbReference type="Gene3D" id="3.40.50.980">
    <property type="match status" value="4"/>
</dbReference>
<evidence type="ECO:0000313" key="9">
    <source>
        <dbReference type="Proteomes" id="UP000429552"/>
    </source>
</evidence>